<sequence>MARVHINSATFEELLSIPGVGAKIAAKIWELREDKGILELEDLREVPYMRITEAALESMDFSTSLPPNRGSNKFCKEEIGHQEKHLNFQDGGELNRGFREDMGTHQDQWDRPMGAYGGPRDYRYEGETPRSRYNNAGDTGRGRGGFQNQYIDNEGPRLRDAQPESEAPASRHASSMGYPTGSGEPRRGYGDQRSSRRDAYDHQGNMGGSDNQRQRGSMGLDLPSYKRA</sequence>
<organism evidence="2 3">
    <name type="scientific">Mytilus galloprovincialis</name>
    <name type="common">Mediterranean mussel</name>
    <dbReference type="NCBI Taxonomy" id="29158"/>
    <lineage>
        <taxon>Eukaryota</taxon>
        <taxon>Metazoa</taxon>
        <taxon>Spiralia</taxon>
        <taxon>Lophotrochozoa</taxon>
        <taxon>Mollusca</taxon>
        <taxon>Bivalvia</taxon>
        <taxon>Autobranchia</taxon>
        <taxon>Pteriomorphia</taxon>
        <taxon>Mytilida</taxon>
        <taxon>Mytiloidea</taxon>
        <taxon>Mytilidae</taxon>
        <taxon>Mytilinae</taxon>
        <taxon>Mytilus</taxon>
    </lineage>
</organism>
<dbReference type="Proteomes" id="UP000596742">
    <property type="component" value="Unassembled WGS sequence"/>
</dbReference>
<dbReference type="SUPFAM" id="SSF47781">
    <property type="entry name" value="RuvA domain 2-like"/>
    <property type="match status" value="1"/>
</dbReference>
<evidence type="ECO:0000256" key="1">
    <source>
        <dbReference type="SAM" id="MobiDB-lite"/>
    </source>
</evidence>
<reference evidence="2" key="1">
    <citation type="submission" date="2018-11" db="EMBL/GenBank/DDBJ databases">
        <authorList>
            <person name="Alioto T."/>
            <person name="Alioto T."/>
        </authorList>
    </citation>
    <scope>NUCLEOTIDE SEQUENCE</scope>
</reference>
<comment type="caution">
    <text evidence="2">The sequence shown here is derived from an EMBL/GenBank/DDBJ whole genome shotgun (WGS) entry which is preliminary data.</text>
</comment>
<dbReference type="AlphaFoldDB" id="A0A8B6CM50"/>
<evidence type="ECO:0000313" key="2">
    <source>
        <dbReference type="EMBL" id="VDI06644.1"/>
    </source>
</evidence>
<dbReference type="EMBL" id="UYJE01001950">
    <property type="protein sequence ID" value="VDI06644.1"/>
    <property type="molecule type" value="Genomic_DNA"/>
</dbReference>
<feature type="region of interest" description="Disordered" evidence="1">
    <location>
        <begin position="103"/>
        <end position="228"/>
    </location>
</feature>
<evidence type="ECO:0000313" key="3">
    <source>
        <dbReference type="Proteomes" id="UP000596742"/>
    </source>
</evidence>
<name>A0A8B6CM50_MYTGA</name>
<dbReference type="Pfam" id="PF12836">
    <property type="entry name" value="HHH_3"/>
    <property type="match status" value="1"/>
</dbReference>
<dbReference type="InterPro" id="IPR010994">
    <property type="entry name" value="RuvA_2-like"/>
</dbReference>
<protein>
    <recommendedName>
        <fullName evidence="4">Helix-hairpin-helix domain-containing protein</fullName>
    </recommendedName>
</protein>
<feature type="compositionally biased region" description="Basic and acidic residues" evidence="1">
    <location>
        <begin position="120"/>
        <end position="130"/>
    </location>
</feature>
<feature type="compositionally biased region" description="Basic and acidic residues" evidence="1">
    <location>
        <begin position="184"/>
        <end position="201"/>
    </location>
</feature>
<evidence type="ECO:0008006" key="4">
    <source>
        <dbReference type="Google" id="ProtNLM"/>
    </source>
</evidence>
<dbReference type="Gene3D" id="1.10.150.320">
    <property type="entry name" value="Photosystem II 12 kDa extrinsic protein"/>
    <property type="match status" value="1"/>
</dbReference>
<keyword evidence="3" id="KW-1185">Reference proteome</keyword>
<gene>
    <name evidence="2" type="ORF">MGAL_10B036568</name>
</gene>
<proteinExistence type="predicted"/>
<dbReference type="OrthoDB" id="6149959at2759"/>
<accession>A0A8B6CM50</accession>